<evidence type="ECO:0000256" key="1">
    <source>
        <dbReference type="ARBA" id="ARBA00004117"/>
    </source>
</evidence>
<organism evidence="6 7">
    <name type="scientific">[Eubacterium] siraeum</name>
    <dbReference type="NCBI Taxonomy" id="39492"/>
    <lineage>
        <taxon>Bacteria</taxon>
        <taxon>Bacillati</taxon>
        <taxon>Bacillota</taxon>
        <taxon>Clostridia</taxon>
        <taxon>Eubacteriales</taxon>
        <taxon>Oscillospiraceae</taxon>
        <taxon>Oscillospiraceae incertae sedis</taxon>
    </lineage>
</organism>
<keyword evidence="3 4" id="KW-0975">Bacterial flagellum</keyword>
<dbReference type="HAMAP" id="MF_00724">
    <property type="entry name" value="FliE"/>
    <property type="match status" value="1"/>
</dbReference>
<protein>
    <recommendedName>
        <fullName evidence="4 5">Flagellar hook-basal body complex protein FliE</fullName>
    </recommendedName>
</protein>
<dbReference type="OrthoDB" id="9812413at2"/>
<dbReference type="PANTHER" id="PTHR34653:SF1">
    <property type="entry name" value="FLAGELLAR HOOK-BASAL BODY COMPLEX PROTEIN FLIE"/>
    <property type="match status" value="1"/>
</dbReference>
<dbReference type="AlphaFoldDB" id="A0A174Z7Z9"/>
<dbReference type="GO" id="GO:0009425">
    <property type="term" value="C:bacterial-type flagellum basal body"/>
    <property type="evidence" value="ECO:0007669"/>
    <property type="project" value="UniProtKB-SubCell"/>
</dbReference>
<keyword evidence="6" id="KW-0282">Flagellum</keyword>
<proteinExistence type="inferred from homology"/>
<dbReference type="EMBL" id="CZBY01000002">
    <property type="protein sequence ID" value="CUQ82072.1"/>
    <property type="molecule type" value="Genomic_DNA"/>
</dbReference>
<accession>A0A174Z7Z9</accession>
<dbReference type="Pfam" id="PF02049">
    <property type="entry name" value="FliE"/>
    <property type="match status" value="1"/>
</dbReference>
<dbReference type="GO" id="GO:0071973">
    <property type="term" value="P:bacterial-type flagellum-dependent cell motility"/>
    <property type="evidence" value="ECO:0007669"/>
    <property type="project" value="InterPro"/>
</dbReference>
<evidence type="ECO:0000256" key="4">
    <source>
        <dbReference type="HAMAP-Rule" id="MF_00724"/>
    </source>
</evidence>
<dbReference type="GO" id="GO:0005198">
    <property type="term" value="F:structural molecule activity"/>
    <property type="evidence" value="ECO:0007669"/>
    <property type="project" value="UniProtKB-UniRule"/>
</dbReference>
<dbReference type="InterPro" id="IPR001624">
    <property type="entry name" value="FliE"/>
</dbReference>
<keyword evidence="6" id="KW-0969">Cilium</keyword>
<reference evidence="6 7" key="1">
    <citation type="submission" date="2015-09" db="EMBL/GenBank/DDBJ databases">
        <authorList>
            <consortium name="Pathogen Informatics"/>
        </authorList>
    </citation>
    <scope>NUCLEOTIDE SEQUENCE [LARGE SCALE GENOMIC DNA]</scope>
    <source>
        <strain evidence="6 7">2789STDY5834928</strain>
    </source>
</reference>
<evidence type="ECO:0000313" key="7">
    <source>
        <dbReference type="Proteomes" id="UP000095662"/>
    </source>
</evidence>
<evidence type="ECO:0000256" key="3">
    <source>
        <dbReference type="ARBA" id="ARBA00023143"/>
    </source>
</evidence>
<keyword evidence="6" id="KW-0966">Cell projection</keyword>
<dbReference type="PRINTS" id="PR01006">
    <property type="entry name" value="FLGHOOKFLIE"/>
</dbReference>
<evidence type="ECO:0000256" key="2">
    <source>
        <dbReference type="ARBA" id="ARBA00009272"/>
    </source>
</evidence>
<dbReference type="Proteomes" id="UP000095662">
    <property type="component" value="Unassembled WGS sequence"/>
</dbReference>
<evidence type="ECO:0000313" key="6">
    <source>
        <dbReference type="EMBL" id="CUQ82072.1"/>
    </source>
</evidence>
<comment type="subcellular location">
    <subcellularLocation>
        <location evidence="1 4">Bacterial flagellum basal body</location>
    </subcellularLocation>
</comment>
<comment type="similarity">
    <text evidence="2 4">Belongs to the FliE family.</text>
</comment>
<sequence>MFIVPLTSSITPMETMSQKKQTESTDDGEATFFDVFESLVKNVKETDAQVQKDSVDLMLGDVDDLAQIQVNLEKAATAVDLLVTVKNKAVDAYNEIMRMTV</sequence>
<dbReference type="STRING" id="39492.ERS852540_00408"/>
<gene>
    <name evidence="4" type="primary">fliE</name>
    <name evidence="6" type="ORF">ERS852540_00408</name>
</gene>
<name>A0A174Z7Z9_9FIRM</name>
<dbReference type="PANTHER" id="PTHR34653">
    <property type="match status" value="1"/>
</dbReference>
<dbReference type="GO" id="GO:0003774">
    <property type="term" value="F:cytoskeletal motor activity"/>
    <property type="evidence" value="ECO:0007669"/>
    <property type="project" value="InterPro"/>
</dbReference>
<evidence type="ECO:0000256" key="5">
    <source>
        <dbReference type="NCBIfam" id="TIGR00205"/>
    </source>
</evidence>
<dbReference type="NCBIfam" id="TIGR00205">
    <property type="entry name" value="fliE"/>
    <property type="match status" value="1"/>
</dbReference>